<dbReference type="InterPro" id="IPR052200">
    <property type="entry name" value="Protoporphyrinogen_IX_DH"/>
</dbReference>
<proteinExistence type="predicted"/>
<protein>
    <submittedName>
        <fullName evidence="2">Flavodoxin</fullName>
    </submittedName>
</protein>
<organism evidence="2 3">
    <name type="scientific">Micrococcus lylae</name>
    <dbReference type="NCBI Taxonomy" id="1273"/>
    <lineage>
        <taxon>Bacteria</taxon>
        <taxon>Bacillati</taxon>
        <taxon>Actinomycetota</taxon>
        <taxon>Actinomycetes</taxon>
        <taxon>Micrococcales</taxon>
        <taxon>Micrococcaceae</taxon>
        <taxon>Micrococcus</taxon>
    </lineage>
</organism>
<reference evidence="2 3" key="1">
    <citation type="submission" date="2017-02" db="EMBL/GenBank/DDBJ databases">
        <authorList>
            <person name="Peterson S.W."/>
        </authorList>
    </citation>
    <scope>NUCLEOTIDE SEQUENCE [LARGE SCALE GENOMIC DNA]</scope>
    <source>
        <strain evidence="2 3">2B3F</strain>
    </source>
</reference>
<name>A0A1R4JYZ0_9MICC</name>
<dbReference type="InterPro" id="IPR008254">
    <property type="entry name" value="Flavodoxin/NO_synth"/>
</dbReference>
<dbReference type="Proteomes" id="UP000196230">
    <property type="component" value="Unassembled WGS sequence"/>
</dbReference>
<evidence type="ECO:0000313" key="3">
    <source>
        <dbReference type="Proteomes" id="UP000196230"/>
    </source>
</evidence>
<feature type="domain" description="Flavodoxin-like" evidence="1">
    <location>
        <begin position="3"/>
        <end position="158"/>
    </location>
</feature>
<dbReference type="Pfam" id="PF12724">
    <property type="entry name" value="Flavodoxin_5"/>
    <property type="match status" value="1"/>
</dbReference>
<dbReference type="SUPFAM" id="SSF52218">
    <property type="entry name" value="Flavoproteins"/>
    <property type="match status" value="1"/>
</dbReference>
<dbReference type="GO" id="GO:0010181">
    <property type="term" value="F:FMN binding"/>
    <property type="evidence" value="ECO:0007669"/>
    <property type="project" value="InterPro"/>
</dbReference>
<dbReference type="InterPro" id="IPR026816">
    <property type="entry name" value="Flavodoxin_dom"/>
</dbReference>
<dbReference type="PROSITE" id="PS50902">
    <property type="entry name" value="FLAVODOXIN_LIKE"/>
    <property type="match status" value="1"/>
</dbReference>
<accession>A0A1R4JYZ0</accession>
<dbReference type="GO" id="GO:0070819">
    <property type="term" value="F:menaquinone-dependent protoporphyrinogen oxidase activity"/>
    <property type="evidence" value="ECO:0007669"/>
    <property type="project" value="TreeGrafter"/>
</dbReference>
<dbReference type="PANTHER" id="PTHR38030">
    <property type="entry name" value="PROTOPORPHYRINOGEN IX DEHYDROGENASE [MENAQUINONE]"/>
    <property type="match status" value="1"/>
</dbReference>
<dbReference type="InterPro" id="IPR029039">
    <property type="entry name" value="Flavoprotein-like_sf"/>
</dbReference>
<dbReference type="PANTHER" id="PTHR38030:SF2">
    <property type="entry name" value="PROTOPORPHYRINOGEN IX DEHYDROGENASE [QUINONE]"/>
    <property type="match status" value="1"/>
</dbReference>
<dbReference type="GO" id="GO:0006783">
    <property type="term" value="P:heme biosynthetic process"/>
    <property type="evidence" value="ECO:0007669"/>
    <property type="project" value="TreeGrafter"/>
</dbReference>
<dbReference type="Gene3D" id="3.40.50.360">
    <property type="match status" value="1"/>
</dbReference>
<evidence type="ECO:0000313" key="2">
    <source>
        <dbReference type="EMBL" id="SJN37310.1"/>
    </source>
</evidence>
<sequence>MTTLFVTSSSHGSTREIAERMAQVLRTKQAVETVVEDVAGAAAWLDTADAVVVCAPVYAGKLAADAKRFLDSRRAELSEKPLNIVVSGGSPQLDDALRIQLEAYRPRSVKYLRGALTEERLGFLDKLKIKLAKGEYGDFRDWNAIEAHASALANHGAS</sequence>
<dbReference type="RefSeq" id="WP_087134724.1">
    <property type="nucleotide sequence ID" value="NZ_FUKP01000073.1"/>
</dbReference>
<dbReference type="AlphaFoldDB" id="A0A1R4JYZ0"/>
<evidence type="ECO:0000259" key="1">
    <source>
        <dbReference type="PROSITE" id="PS50902"/>
    </source>
</evidence>
<gene>
    <name evidence="2" type="ORF">FM125_11510</name>
</gene>
<dbReference type="EMBL" id="FUKP01000073">
    <property type="protein sequence ID" value="SJN37310.1"/>
    <property type="molecule type" value="Genomic_DNA"/>
</dbReference>